<accession>A0A0F9EDZ7</accession>
<evidence type="ECO:0000313" key="1">
    <source>
        <dbReference type="EMBL" id="KKL64471.1"/>
    </source>
</evidence>
<dbReference type="AlphaFoldDB" id="A0A0F9EDZ7"/>
<organism evidence="1">
    <name type="scientific">marine sediment metagenome</name>
    <dbReference type="NCBI Taxonomy" id="412755"/>
    <lineage>
        <taxon>unclassified sequences</taxon>
        <taxon>metagenomes</taxon>
        <taxon>ecological metagenomes</taxon>
    </lineage>
</organism>
<comment type="caution">
    <text evidence="1">The sequence shown here is derived from an EMBL/GenBank/DDBJ whole genome shotgun (WGS) entry which is preliminary data.</text>
</comment>
<proteinExistence type="predicted"/>
<sequence>ISEDRLTFARSDHTEWHFSAPAGTLPEMLLQSDYWKHVAASNKRVKARDIIVAECEDRSWMATYTVRDVGPLHIKLALLKPDSDGVCWFNKIDDLSLETETHYVEWINIGDMYVVRRKSDKEIIENRFRTPELAAAWMHKHIRDIAA</sequence>
<dbReference type="EMBL" id="LAZR01027830">
    <property type="protein sequence ID" value="KKL64471.1"/>
    <property type="molecule type" value="Genomic_DNA"/>
</dbReference>
<feature type="non-terminal residue" evidence="1">
    <location>
        <position position="1"/>
    </location>
</feature>
<gene>
    <name evidence="1" type="ORF">LCGC14_2164670</name>
</gene>
<protein>
    <submittedName>
        <fullName evidence="1">Uncharacterized protein</fullName>
    </submittedName>
</protein>
<name>A0A0F9EDZ7_9ZZZZ</name>
<reference evidence="1" key="1">
    <citation type="journal article" date="2015" name="Nature">
        <title>Complex archaea that bridge the gap between prokaryotes and eukaryotes.</title>
        <authorList>
            <person name="Spang A."/>
            <person name="Saw J.H."/>
            <person name="Jorgensen S.L."/>
            <person name="Zaremba-Niedzwiedzka K."/>
            <person name="Martijn J."/>
            <person name="Lind A.E."/>
            <person name="van Eijk R."/>
            <person name="Schleper C."/>
            <person name="Guy L."/>
            <person name="Ettema T.J."/>
        </authorList>
    </citation>
    <scope>NUCLEOTIDE SEQUENCE</scope>
</reference>